<dbReference type="Gene3D" id="3.90.550.10">
    <property type="entry name" value="Spore Coat Polysaccharide Biosynthesis Protein SpsA, Chain A"/>
    <property type="match status" value="1"/>
</dbReference>
<dbReference type="OrthoDB" id="3183633at2"/>
<evidence type="ECO:0000259" key="1">
    <source>
        <dbReference type="Pfam" id="PF00535"/>
    </source>
</evidence>
<proteinExistence type="predicted"/>
<dbReference type="CDD" id="cd00761">
    <property type="entry name" value="Glyco_tranf_GTA_type"/>
    <property type="match status" value="1"/>
</dbReference>
<evidence type="ECO:0000313" key="3">
    <source>
        <dbReference type="Proteomes" id="UP000295431"/>
    </source>
</evidence>
<feature type="non-terminal residue" evidence="2">
    <location>
        <position position="255"/>
    </location>
</feature>
<dbReference type="InterPro" id="IPR001173">
    <property type="entry name" value="Glyco_trans_2-like"/>
</dbReference>
<protein>
    <submittedName>
        <fullName evidence="2">Glycosyltransferase</fullName>
    </submittedName>
</protein>
<reference evidence="2 3" key="1">
    <citation type="submission" date="2019-03" db="EMBL/GenBank/DDBJ databases">
        <title>Draft genome sequences of novel Actinobacteria.</title>
        <authorList>
            <person name="Sahin N."/>
            <person name="Ay H."/>
            <person name="Saygin H."/>
        </authorList>
    </citation>
    <scope>NUCLEOTIDE SEQUENCE [LARGE SCALE GENOMIC DNA]</scope>
    <source>
        <strain evidence="2 3">DSM 45347</strain>
    </source>
</reference>
<evidence type="ECO:0000313" key="2">
    <source>
        <dbReference type="EMBL" id="TDB99940.1"/>
    </source>
</evidence>
<organism evidence="2 3">
    <name type="scientific">Actinomadura bangladeshensis</name>
    <dbReference type="NCBI Taxonomy" id="453573"/>
    <lineage>
        <taxon>Bacteria</taxon>
        <taxon>Bacillati</taxon>
        <taxon>Actinomycetota</taxon>
        <taxon>Actinomycetes</taxon>
        <taxon>Streptosporangiales</taxon>
        <taxon>Thermomonosporaceae</taxon>
        <taxon>Actinomadura</taxon>
    </lineage>
</organism>
<dbReference type="RefSeq" id="WP_131945477.1">
    <property type="nucleotide sequence ID" value="NZ_BAAAMX010000116.1"/>
</dbReference>
<sequence>MPIYNVEPYLEECLASIARQSVRELDVVLVDDGSTDASAEIARAFTERDPRFRLIRQPNGGLGNARNVGAANVRGRFLAFVDSDDVLPGHALELLAGTLEGTGSDIASGNVQLLTEDGLVQSPMHRRPMGTTRLRTHVTRDHLLMYDRLVPNKVFRRRFWDEHAFRFPEGVLYEDIPVTLPAHFLASSVDVVNEPVYYWRQRAGGALSITRRRTEIGAVTDRFAAVETVSRFLGSRPERAVRACKREYDEVALRS</sequence>
<keyword evidence="2" id="KW-0808">Transferase</keyword>
<dbReference type="AlphaFoldDB" id="A0A4R4MUQ3"/>
<dbReference type="EMBL" id="SMJW01000578">
    <property type="protein sequence ID" value="TDB99940.1"/>
    <property type="molecule type" value="Genomic_DNA"/>
</dbReference>
<comment type="caution">
    <text evidence="2">The sequence shown here is derived from an EMBL/GenBank/DDBJ whole genome shotgun (WGS) entry which is preliminary data.</text>
</comment>
<accession>A0A4R4MUQ3</accession>
<dbReference type="PANTHER" id="PTHR22916">
    <property type="entry name" value="GLYCOSYLTRANSFERASE"/>
    <property type="match status" value="1"/>
</dbReference>
<keyword evidence="3" id="KW-1185">Reference proteome</keyword>
<dbReference type="PANTHER" id="PTHR22916:SF3">
    <property type="entry name" value="UDP-GLCNAC:BETAGAL BETA-1,3-N-ACETYLGLUCOSAMINYLTRANSFERASE-LIKE PROTEIN 1"/>
    <property type="match status" value="1"/>
</dbReference>
<gene>
    <name evidence="2" type="ORF">E1284_40950</name>
</gene>
<dbReference type="InterPro" id="IPR029044">
    <property type="entry name" value="Nucleotide-diphossugar_trans"/>
</dbReference>
<dbReference type="Proteomes" id="UP000295431">
    <property type="component" value="Unassembled WGS sequence"/>
</dbReference>
<name>A0A4R4MUQ3_9ACTN</name>
<dbReference type="SUPFAM" id="SSF53448">
    <property type="entry name" value="Nucleotide-diphospho-sugar transferases"/>
    <property type="match status" value="1"/>
</dbReference>
<dbReference type="Pfam" id="PF00535">
    <property type="entry name" value="Glycos_transf_2"/>
    <property type="match status" value="1"/>
</dbReference>
<dbReference type="GO" id="GO:0016758">
    <property type="term" value="F:hexosyltransferase activity"/>
    <property type="evidence" value="ECO:0007669"/>
    <property type="project" value="UniProtKB-ARBA"/>
</dbReference>
<feature type="domain" description="Glycosyltransferase 2-like" evidence="1">
    <location>
        <begin position="1"/>
        <end position="144"/>
    </location>
</feature>